<sequence length="36" mass="3837">MTPGIGRRGCWLAALVIGAVMLLVAELIVIVSWLVD</sequence>
<accession>B1K9K4</accession>
<keyword evidence="1" id="KW-0812">Transmembrane</keyword>
<reference evidence="3" key="1">
    <citation type="submission" date="2008-02" db="EMBL/GenBank/DDBJ databases">
        <title>Complete sequence of chromosome 2 of Burkholderia cenocepacia MC0-3.</title>
        <authorList>
            <person name="Copeland A."/>
            <person name="Lucas S."/>
            <person name="Lapidus A."/>
            <person name="Barry K."/>
            <person name="Bruce D."/>
            <person name="Goodwin L."/>
            <person name="Glavina del Rio T."/>
            <person name="Dalin E."/>
            <person name="Tice H."/>
            <person name="Pitluck S."/>
            <person name="Chain P."/>
            <person name="Malfatti S."/>
            <person name="Shin M."/>
            <person name="Vergez L."/>
            <person name="Schmutz J."/>
            <person name="Larimer F."/>
            <person name="Land M."/>
            <person name="Hauser L."/>
            <person name="Kyrpides N."/>
            <person name="Mikhailova N."/>
            <person name="Tiedje J."/>
            <person name="Richardson P."/>
        </authorList>
    </citation>
    <scope>NUCLEOTIDE SEQUENCE [LARGE SCALE GENOMIC DNA]</scope>
    <source>
        <strain evidence="3">MC0-3</strain>
    </source>
</reference>
<proteinExistence type="predicted"/>
<dbReference type="AlphaFoldDB" id="B1K9K4"/>
<dbReference type="KEGG" id="bcm:Bcenmc03_4454"/>
<name>B1K9K4_BURO0</name>
<protein>
    <submittedName>
        <fullName evidence="2">Uncharacterized protein</fullName>
    </submittedName>
</protein>
<dbReference type="Proteomes" id="UP000002169">
    <property type="component" value="Chromosome 2"/>
</dbReference>
<keyword evidence="1" id="KW-1133">Transmembrane helix</keyword>
<evidence type="ECO:0000313" key="2">
    <source>
        <dbReference type="EMBL" id="ACA93597.1"/>
    </source>
</evidence>
<organism evidence="2 3">
    <name type="scientific">Burkholderia orbicola (strain MC0-3)</name>
    <dbReference type="NCBI Taxonomy" id="406425"/>
    <lineage>
        <taxon>Bacteria</taxon>
        <taxon>Pseudomonadati</taxon>
        <taxon>Pseudomonadota</taxon>
        <taxon>Betaproteobacteria</taxon>
        <taxon>Burkholderiales</taxon>
        <taxon>Burkholderiaceae</taxon>
        <taxon>Burkholderia</taxon>
        <taxon>Burkholderia cepacia complex</taxon>
        <taxon>Burkholderia orbicola</taxon>
    </lineage>
</organism>
<dbReference type="HOGENOM" id="CLU_3354997_0_0_4"/>
<evidence type="ECO:0000313" key="3">
    <source>
        <dbReference type="Proteomes" id="UP000002169"/>
    </source>
</evidence>
<keyword evidence="1" id="KW-0472">Membrane</keyword>
<gene>
    <name evidence="2" type="ordered locus">Bcenmc03_4454</name>
</gene>
<dbReference type="EMBL" id="CP000959">
    <property type="protein sequence ID" value="ACA93597.1"/>
    <property type="molecule type" value="Genomic_DNA"/>
</dbReference>
<evidence type="ECO:0000256" key="1">
    <source>
        <dbReference type="SAM" id="Phobius"/>
    </source>
</evidence>
<feature type="transmembrane region" description="Helical" evidence="1">
    <location>
        <begin position="12"/>
        <end position="35"/>
    </location>
</feature>